<dbReference type="GO" id="GO:0016020">
    <property type="term" value="C:membrane"/>
    <property type="evidence" value="ECO:0007669"/>
    <property type="project" value="UniProtKB-SubCell"/>
</dbReference>
<proteinExistence type="inferred from homology"/>
<keyword evidence="11 14" id="KW-0503">Monooxygenase</keyword>
<keyword evidence="12" id="KW-0472">Membrane</keyword>
<evidence type="ECO:0000256" key="9">
    <source>
        <dbReference type="ARBA" id="ARBA00023002"/>
    </source>
</evidence>
<evidence type="ECO:0000256" key="12">
    <source>
        <dbReference type="ARBA" id="ARBA00023136"/>
    </source>
</evidence>
<dbReference type="SUPFAM" id="SSF48264">
    <property type="entry name" value="Cytochrome P450"/>
    <property type="match status" value="1"/>
</dbReference>
<evidence type="ECO:0000256" key="8">
    <source>
        <dbReference type="ARBA" id="ARBA00022989"/>
    </source>
</evidence>
<comment type="pathway">
    <text evidence="3">Secondary metabolite biosynthesis; terpenoid biosynthesis.</text>
</comment>
<evidence type="ECO:0000256" key="7">
    <source>
        <dbReference type="ARBA" id="ARBA00022723"/>
    </source>
</evidence>
<dbReference type="EMBL" id="ML179461">
    <property type="protein sequence ID" value="THU87170.1"/>
    <property type="molecule type" value="Genomic_DNA"/>
</dbReference>
<evidence type="ECO:0000256" key="2">
    <source>
        <dbReference type="ARBA" id="ARBA00004370"/>
    </source>
</evidence>
<keyword evidence="16" id="KW-1185">Reference proteome</keyword>
<dbReference type="GO" id="GO:0004497">
    <property type="term" value="F:monooxygenase activity"/>
    <property type="evidence" value="ECO:0007669"/>
    <property type="project" value="UniProtKB-KW"/>
</dbReference>
<evidence type="ECO:0000256" key="13">
    <source>
        <dbReference type="PIRSR" id="PIRSR602401-1"/>
    </source>
</evidence>
<dbReference type="AlphaFoldDB" id="A0A4S8LEH4"/>
<dbReference type="Gene3D" id="1.10.630.10">
    <property type="entry name" value="Cytochrome P450"/>
    <property type="match status" value="1"/>
</dbReference>
<dbReference type="InterPro" id="IPR001128">
    <property type="entry name" value="Cyt_P450"/>
</dbReference>
<dbReference type="Proteomes" id="UP000297245">
    <property type="component" value="Unassembled WGS sequence"/>
</dbReference>
<evidence type="ECO:0000256" key="10">
    <source>
        <dbReference type="ARBA" id="ARBA00023004"/>
    </source>
</evidence>
<protein>
    <submittedName>
        <fullName evidence="15">PAH-inducible cytochrome P450 monooxygenase PC-PAH 1</fullName>
    </submittedName>
</protein>
<comment type="similarity">
    <text evidence="4 14">Belongs to the cytochrome P450 family.</text>
</comment>
<evidence type="ECO:0000256" key="4">
    <source>
        <dbReference type="ARBA" id="ARBA00010617"/>
    </source>
</evidence>
<dbReference type="InterPro" id="IPR017972">
    <property type="entry name" value="Cyt_P450_CS"/>
</dbReference>
<dbReference type="GO" id="GO:0020037">
    <property type="term" value="F:heme binding"/>
    <property type="evidence" value="ECO:0007669"/>
    <property type="project" value="InterPro"/>
</dbReference>
<organism evidence="15 16">
    <name type="scientific">Dendrothele bispora (strain CBS 962.96)</name>
    <dbReference type="NCBI Taxonomy" id="1314807"/>
    <lineage>
        <taxon>Eukaryota</taxon>
        <taxon>Fungi</taxon>
        <taxon>Dikarya</taxon>
        <taxon>Basidiomycota</taxon>
        <taxon>Agaricomycotina</taxon>
        <taxon>Agaricomycetes</taxon>
        <taxon>Agaricomycetidae</taxon>
        <taxon>Agaricales</taxon>
        <taxon>Agaricales incertae sedis</taxon>
        <taxon>Dendrothele</taxon>
    </lineage>
</organism>
<keyword evidence="9 14" id="KW-0560">Oxidoreductase</keyword>
<name>A0A4S8LEH4_DENBC</name>
<feature type="binding site" description="axial binding residue" evidence="13">
    <location>
        <position position="471"/>
    </location>
    <ligand>
        <name>heme</name>
        <dbReference type="ChEBI" id="CHEBI:30413"/>
    </ligand>
    <ligandPart>
        <name>Fe</name>
        <dbReference type="ChEBI" id="CHEBI:18248"/>
    </ligandPart>
</feature>
<evidence type="ECO:0000256" key="1">
    <source>
        <dbReference type="ARBA" id="ARBA00001971"/>
    </source>
</evidence>
<evidence type="ECO:0000256" key="14">
    <source>
        <dbReference type="RuleBase" id="RU000461"/>
    </source>
</evidence>
<dbReference type="PRINTS" id="PR00385">
    <property type="entry name" value="P450"/>
</dbReference>
<comment type="cofactor">
    <cofactor evidence="1 13">
        <name>heme</name>
        <dbReference type="ChEBI" id="CHEBI:30413"/>
    </cofactor>
</comment>
<dbReference type="Pfam" id="PF00067">
    <property type="entry name" value="p450"/>
    <property type="match status" value="1"/>
</dbReference>
<comment type="subcellular location">
    <subcellularLocation>
        <location evidence="2">Membrane</location>
    </subcellularLocation>
</comment>
<keyword evidence="7 13" id="KW-0479">Metal-binding</keyword>
<accession>A0A4S8LEH4</accession>
<sequence length="536" mass="60500">MDHLSSTTTLFILCVLFVSARFFSTRKSLKFLRGPSSTSWLLGHEYEFFKQIEVGKLSESWISEYGSAFRFSGSFGENVLYLADPKGLQHVLQTSNYHYPKSRDARNVLRRALGNGLATVDGDTHQRHRKALNPAFSASQLRTFLSLFQKSTELLVNKWQEQYFTVENRDYQEGDYQVIPITTWLPKLTLDIIGESAFGYKFGALEDKETKLGYVLKHLLCVSRFCLPLNPDVPLVLTREDERFNRWLEASEAAARDILQKKAASGRQGAKEGNKDILSVLVRSNSVQDPKKRLDDKEVLAQMATVILAGHDTTSATTCWLFYELSRHPEQQQRILEEIEAIKNAKLDAGEGEVFTSHDYDSMPFFNACIKEVLRLHSVLITLTRCADRDDVIPLSEPIISVSGEKLARIPVKKGQRVIIDATSYNRLKSVWGEDADKWSPERFLNSKAQPTTSLGVYANLMTFSAGVRACIGWRYALQEIQTILAGLISAFEFSIDPTINIFRAQLGGPVPMIKGKEMEGPQMPLMVRPRALNKA</sequence>
<evidence type="ECO:0000256" key="5">
    <source>
        <dbReference type="ARBA" id="ARBA00022617"/>
    </source>
</evidence>
<dbReference type="InterPro" id="IPR002401">
    <property type="entry name" value="Cyt_P450_E_grp-I"/>
</dbReference>
<keyword evidence="8" id="KW-1133">Transmembrane helix</keyword>
<keyword evidence="10 13" id="KW-0408">Iron</keyword>
<dbReference type="GO" id="GO:0016705">
    <property type="term" value="F:oxidoreductase activity, acting on paired donors, with incorporation or reduction of molecular oxygen"/>
    <property type="evidence" value="ECO:0007669"/>
    <property type="project" value="InterPro"/>
</dbReference>
<keyword evidence="6" id="KW-0812">Transmembrane</keyword>
<evidence type="ECO:0000256" key="11">
    <source>
        <dbReference type="ARBA" id="ARBA00023033"/>
    </source>
</evidence>
<dbReference type="InterPro" id="IPR050121">
    <property type="entry name" value="Cytochrome_P450_monoxygenase"/>
</dbReference>
<evidence type="ECO:0000313" key="15">
    <source>
        <dbReference type="EMBL" id="THU87170.1"/>
    </source>
</evidence>
<dbReference type="InterPro" id="IPR036396">
    <property type="entry name" value="Cyt_P450_sf"/>
</dbReference>
<keyword evidence="5 13" id="KW-0349">Heme</keyword>
<evidence type="ECO:0000313" key="16">
    <source>
        <dbReference type="Proteomes" id="UP000297245"/>
    </source>
</evidence>
<evidence type="ECO:0000256" key="3">
    <source>
        <dbReference type="ARBA" id="ARBA00004721"/>
    </source>
</evidence>
<dbReference type="PANTHER" id="PTHR24305">
    <property type="entry name" value="CYTOCHROME P450"/>
    <property type="match status" value="1"/>
</dbReference>
<dbReference type="PANTHER" id="PTHR24305:SF166">
    <property type="entry name" value="CYTOCHROME P450 12A4, MITOCHONDRIAL-RELATED"/>
    <property type="match status" value="1"/>
</dbReference>
<gene>
    <name evidence="15" type="ORF">K435DRAFT_821972</name>
</gene>
<evidence type="ECO:0000256" key="6">
    <source>
        <dbReference type="ARBA" id="ARBA00022692"/>
    </source>
</evidence>
<reference evidence="15 16" key="1">
    <citation type="journal article" date="2019" name="Nat. Ecol. Evol.">
        <title>Megaphylogeny resolves global patterns of mushroom evolution.</title>
        <authorList>
            <person name="Varga T."/>
            <person name="Krizsan K."/>
            <person name="Foldi C."/>
            <person name="Dima B."/>
            <person name="Sanchez-Garcia M."/>
            <person name="Sanchez-Ramirez S."/>
            <person name="Szollosi G.J."/>
            <person name="Szarkandi J.G."/>
            <person name="Papp V."/>
            <person name="Albert L."/>
            <person name="Andreopoulos W."/>
            <person name="Angelini C."/>
            <person name="Antonin V."/>
            <person name="Barry K.W."/>
            <person name="Bougher N.L."/>
            <person name="Buchanan P."/>
            <person name="Buyck B."/>
            <person name="Bense V."/>
            <person name="Catcheside P."/>
            <person name="Chovatia M."/>
            <person name="Cooper J."/>
            <person name="Damon W."/>
            <person name="Desjardin D."/>
            <person name="Finy P."/>
            <person name="Geml J."/>
            <person name="Haridas S."/>
            <person name="Hughes K."/>
            <person name="Justo A."/>
            <person name="Karasinski D."/>
            <person name="Kautmanova I."/>
            <person name="Kiss B."/>
            <person name="Kocsube S."/>
            <person name="Kotiranta H."/>
            <person name="LaButti K.M."/>
            <person name="Lechner B.E."/>
            <person name="Liimatainen K."/>
            <person name="Lipzen A."/>
            <person name="Lukacs Z."/>
            <person name="Mihaltcheva S."/>
            <person name="Morgado L.N."/>
            <person name="Niskanen T."/>
            <person name="Noordeloos M.E."/>
            <person name="Ohm R.A."/>
            <person name="Ortiz-Santana B."/>
            <person name="Ovrebo C."/>
            <person name="Racz N."/>
            <person name="Riley R."/>
            <person name="Savchenko A."/>
            <person name="Shiryaev A."/>
            <person name="Soop K."/>
            <person name="Spirin V."/>
            <person name="Szebenyi C."/>
            <person name="Tomsovsky M."/>
            <person name="Tulloss R.E."/>
            <person name="Uehling J."/>
            <person name="Grigoriev I.V."/>
            <person name="Vagvolgyi C."/>
            <person name="Papp T."/>
            <person name="Martin F.M."/>
            <person name="Miettinen O."/>
            <person name="Hibbett D.S."/>
            <person name="Nagy L.G."/>
        </authorList>
    </citation>
    <scope>NUCLEOTIDE SEQUENCE [LARGE SCALE GENOMIC DNA]</scope>
    <source>
        <strain evidence="15 16">CBS 962.96</strain>
    </source>
</reference>
<dbReference type="OrthoDB" id="1470350at2759"/>
<dbReference type="PROSITE" id="PS00086">
    <property type="entry name" value="CYTOCHROME_P450"/>
    <property type="match status" value="1"/>
</dbReference>
<dbReference type="GO" id="GO:0005506">
    <property type="term" value="F:iron ion binding"/>
    <property type="evidence" value="ECO:0007669"/>
    <property type="project" value="InterPro"/>
</dbReference>
<dbReference type="PRINTS" id="PR00463">
    <property type="entry name" value="EP450I"/>
</dbReference>